<name>A0A915I1K2_ROMCU</name>
<accession>A0A915I1K2</accession>
<sequence length="144" mass="16103">MSDSIVTTCIMLVGNANSCVNPWIYLLFNYKRIFKALCPSSGFSPATDRSHVKYAGNTTSMCNNGVGCGRYSICEQTSVISDCDSRKKSSLLIYTAGQIPNMGNELGSNNTLLANIRRLEQNELQDTSDYNNRNRKAKRIFRIR</sequence>
<reference evidence="2" key="1">
    <citation type="submission" date="2022-11" db="UniProtKB">
        <authorList>
            <consortium name="WormBaseParasite"/>
        </authorList>
    </citation>
    <scope>IDENTIFICATION</scope>
</reference>
<keyword evidence="1" id="KW-1185">Reference proteome</keyword>
<dbReference type="AlphaFoldDB" id="A0A915I1K2"/>
<evidence type="ECO:0000313" key="2">
    <source>
        <dbReference type="WBParaSite" id="nRc.2.0.1.t07347-RA"/>
    </source>
</evidence>
<protein>
    <submittedName>
        <fullName evidence="2">Uncharacterized protein</fullName>
    </submittedName>
</protein>
<evidence type="ECO:0000313" key="1">
    <source>
        <dbReference type="Proteomes" id="UP000887565"/>
    </source>
</evidence>
<organism evidence="1 2">
    <name type="scientific">Romanomermis culicivorax</name>
    <name type="common">Nematode worm</name>
    <dbReference type="NCBI Taxonomy" id="13658"/>
    <lineage>
        <taxon>Eukaryota</taxon>
        <taxon>Metazoa</taxon>
        <taxon>Ecdysozoa</taxon>
        <taxon>Nematoda</taxon>
        <taxon>Enoplea</taxon>
        <taxon>Dorylaimia</taxon>
        <taxon>Mermithida</taxon>
        <taxon>Mermithoidea</taxon>
        <taxon>Mermithidae</taxon>
        <taxon>Romanomermis</taxon>
    </lineage>
</organism>
<dbReference type="WBParaSite" id="nRc.2.0.1.t07347-RA">
    <property type="protein sequence ID" value="nRc.2.0.1.t07347-RA"/>
    <property type="gene ID" value="nRc.2.0.1.g07347"/>
</dbReference>
<proteinExistence type="predicted"/>
<dbReference type="Proteomes" id="UP000887565">
    <property type="component" value="Unplaced"/>
</dbReference>